<dbReference type="EMBL" id="FTLG01000015">
    <property type="protein sequence ID" value="SIP71295.1"/>
    <property type="molecule type" value="Genomic_DNA"/>
</dbReference>
<gene>
    <name evidence="3 6" type="primary">yihI</name>
    <name evidence="5" type="ORF">Xinn_01808</name>
    <name evidence="6" type="ORF">XIS1_1110072</name>
</gene>
<dbReference type="Proteomes" id="UP000196435">
    <property type="component" value="Unassembled WGS sequence"/>
</dbReference>
<comment type="similarity">
    <text evidence="3">Belongs to the YihI family.</text>
</comment>
<evidence type="ECO:0000313" key="5">
    <source>
        <dbReference type="EMBL" id="PHM36274.1"/>
    </source>
</evidence>
<dbReference type="GO" id="GO:0042254">
    <property type="term" value="P:ribosome biogenesis"/>
    <property type="evidence" value="ECO:0007669"/>
    <property type="project" value="UniProtKB-KW"/>
</dbReference>
<proteinExistence type="inferred from homology"/>
<evidence type="ECO:0000313" key="6">
    <source>
        <dbReference type="EMBL" id="SIP71295.1"/>
    </source>
</evidence>
<comment type="subunit">
    <text evidence="3">Interacts with Der.</text>
</comment>
<evidence type="ECO:0000256" key="4">
    <source>
        <dbReference type="SAM" id="MobiDB-lite"/>
    </source>
</evidence>
<evidence type="ECO:0000256" key="3">
    <source>
        <dbReference type="HAMAP-Rule" id="MF_01058"/>
    </source>
</evidence>
<dbReference type="Proteomes" id="UP000224871">
    <property type="component" value="Unassembled WGS sequence"/>
</dbReference>
<dbReference type="HAMAP" id="MF_01058">
    <property type="entry name" value="GAP_YihI"/>
    <property type="match status" value="1"/>
</dbReference>
<name>A0A1N6MR40_9GAMM</name>
<dbReference type="AlphaFoldDB" id="A0A1N6MR40"/>
<keyword evidence="1 3" id="KW-0343">GTPase activation</keyword>
<dbReference type="GO" id="GO:0005096">
    <property type="term" value="F:GTPase activator activity"/>
    <property type="evidence" value="ECO:0007669"/>
    <property type="project" value="UniProtKB-KW"/>
</dbReference>
<dbReference type="NCBIfam" id="NF003560">
    <property type="entry name" value="PRK05244.1-1"/>
    <property type="match status" value="1"/>
</dbReference>
<organism evidence="6 7">
    <name type="scientific">Xenorhabdus innexi</name>
    <dbReference type="NCBI Taxonomy" id="290109"/>
    <lineage>
        <taxon>Bacteria</taxon>
        <taxon>Pseudomonadati</taxon>
        <taxon>Pseudomonadota</taxon>
        <taxon>Gammaproteobacteria</taxon>
        <taxon>Enterobacterales</taxon>
        <taxon>Morganellaceae</taxon>
        <taxon>Xenorhabdus</taxon>
    </lineage>
</organism>
<protein>
    <recommendedName>
        <fullName evidence="3">Der GTPase-activating protein YihI</fullName>
    </recommendedName>
</protein>
<keyword evidence="2 3" id="KW-0690">Ribosome biogenesis</keyword>
<evidence type="ECO:0000313" key="8">
    <source>
        <dbReference type="Proteomes" id="UP000224871"/>
    </source>
</evidence>
<dbReference type="InterPro" id="IPR007336">
    <property type="entry name" value="YihI"/>
</dbReference>
<comment type="function">
    <text evidence="3">A GTPase-activating protein (GAP) that modifies Der/EngA GTPase function. May play a role in ribosome biogenesis.</text>
</comment>
<dbReference type="EMBL" id="NIBU01000016">
    <property type="protein sequence ID" value="PHM36274.1"/>
    <property type="molecule type" value="Genomic_DNA"/>
</dbReference>
<dbReference type="Pfam" id="PF04220">
    <property type="entry name" value="YihI"/>
    <property type="match status" value="1"/>
</dbReference>
<reference evidence="7" key="1">
    <citation type="submission" date="2016-12" db="EMBL/GenBank/DDBJ databases">
        <authorList>
            <person name="Gaudriault S."/>
        </authorList>
    </citation>
    <scope>NUCLEOTIDE SEQUENCE [LARGE SCALE GENOMIC DNA]</scope>
    <source>
        <strain evidence="7">HGB1681 (deposited as PTA-6826 in the American Type Culture Collection)</strain>
    </source>
</reference>
<evidence type="ECO:0000256" key="1">
    <source>
        <dbReference type="ARBA" id="ARBA00022468"/>
    </source>
</evidence>
<accession>A0A1N6MR40</accession>
<reference evidence="6" key="2">
    <citation type="submission" date="2016-12" db="EMBL/GenBank/DDBJ databases">
        <authorList>
            <person name="Song W.-J."/>
            <person name="Kurnit D.M."/>
        </authorList>
    </citation>
    <scope>NUCLEOTIDE SEQUENCE [LARGE SCALE GENOMIC DNA]</scope>
    <source>
        <strain evidence="6">HGB1681</strain>
    </source>
</reference>
<feature type="region of interest" description="Disordered" evidence="4">
    <location>
        <begin position="21"/>
        <end position="90"/>
    </location>
</feature>
<feature type="compositionally biased region" description="Basic residues" evidence="4">
    <location>
        <begin position="52"/>
        <end position="61"/>
    </location>
</feature>
<reference evidence="5 8" key="3">
    <citation type="journal article" date="2017" name="Nat. Microbiol.">
        <title>Natural product diversity associated with the nematode symbionts Photorhabdus and Xenorhabdus.</title>
        <authorList>
            <person name="Tobias N.J."/>
            <person name="Wolff H."/>
            <person name="Djahanschiri B."/>
            <person name="Grundmann F."/>
            <person name="Kronenwerth M."/>
            <person name="Shi Y.M."/>
            <person name="Simonyi S."/>
            <person name="Grun P."/>
            <person name="Shapiro-Ilan D."/>
            <person name="Pidot S.J."/>
            <person name="Stinear T.P."/>
            <person name="Ebersberger I."/>
            <person name="Bode H.B."/>
        </authorList>
    </citation>
    <scope>NUCLEOTIDE SEQUENCE [LARGE SCALE GENOMIC DNA]</scope>
    <source>
        <strain evidence="5 8">DSM 16336</strain>
    </source>
</reference>
<feature type="compositionally biased region" description="Basic and acidic residues" evidence="4">
    <location>
        <begin position="41"/>
        <end position="51"/>
    </location>
</feature>
<sequence>MWILLDSAENILITQVESHAMNQLKKKSPARASSGKHKRKSREELNAEGRERKRQKKHRGHPSGNRHQESNQKKQSGNKQEKDPRIGSKVAVPLIVGEKAVAKSVAEQPKVIEKPRLSAREELEMLENDERLDDLLARLEQGEKLSLEDNVYVDKMLDRIDVLMEELGIELEDDDSEEEKKEDIMQLLKGK</sequence>
<feature type="compositionally biased region" description="Basic residues" evidence="4">
    <location>
        <begin position="24"/>
        <end position="40"/>
    </location>
</feature>
<keyword evidence="8" id="KW-1185">Reference proteome</keyword>
<evidence type="ECO:0000256" key="2">
    <source>
        <dbReference type="ARBA" id="ARBA00022517"/>
    </source>
</evidence>
<evidence type="ECO:0000313" key="7">
    <source>
        <dbReference type="Proteomes" id="UP000196435"/>
    </source>
</evidence>